<accession>A0A8H9LUF8</accession>
<proteinExistence type="predicted"/>
<evidence type="ECO:0000313" key="2">
    <source>
        <dbReference type="EMBL" id="GGU87204.1"/>
    </source>
</evidence>
<protein>
    <submittedName>
        <fullName evidence="2">Uncharacterized protein</fullName>
    </submittedName>
</protein>
<evidence type="ECO:0000313" key="3">
    <source>
        <dbReference type="Proteomes" id="UP000610124"/>
    </source>
</evidence>
<sequence>MRVAWSYVTEAMVVLSFTGRNVPDDPSKGGVVRLRRSISGLNHYRSRLPATLPAPPTLVSPLRPDFGIGSITLTPRPPASRPPPTHPANPRISPHPATPAR</sequence>
<comment type="caution">
    <text evidence="2">The sequence shown here is derived from an EMBL/GenBank/DDBJ whole genome shotgun (WGS) entry which is preliminary data.</text>
</comment>
<organism evidence="2 3">
    <name type="scientific">Kitasatospora aureofaciens</name>
    <name type="common">Streptomyces aureofaciens</name>
    <dbReference type="NCBI Taxonomy" id="1894"/>
    <lineage>
        <taxon>Bacteria</taxon>
        <taxon>Bacillati</taxon>
        <taxon>Actinomycetota</taxon>
        <taxon>Actinomycetes</taxon>
        <taxon>Kitasatosporales</taxon>
        <taxon>Streptomycetaceae</taxon>
        <taxon>Kitasatospora</taxon>
    </lineage>
</organism>
<reference evidence="2" key="2">
    <citation type="submission" date="2020-09" db="EMBL/GenBank/DDBJ databases">
        <authorList>
            <person name="Sun Q."/>
            <person name="Ohkuma M."/>
        </authorList>
    </citation>
    <scope>NUCLEOTIDE SEQUENCE</scope>
    <source>
        <strain evidence="2">JCM 4434</strain>
    </source>
</reference>
<dbReference type="AlphaFoldDB" id="A0A8H9LUF8"/>
<dbReference type="Proteomes" id="UP000610124">
    <property type="component" value="Unassembled WGS sequence"/>
</dbReference>
<feature type="compositionally biased region" description="Pro residues" evidence="1">
    <location>
        <begin position="75"/>
        <end position="87"/>
    </location>
</feature>
<gene>
    <name evidence="2" type="ORF">GCM10010502_44530</name>
</gene>
<feature type="region of interest" description="Disordered" evidence="1">
    <location>
        <begin position="65"/>
        <end position="101"/>
    </location>
</feature>
<evidence type="ECO:0000256" key="1">
    <source>
        <dbReference type="SAM" id="MobiDB-lite"/>
    </source>
</evidence>
<reference evidence="2" key="1">
    <citation type="journal article" date="2014" name="Int. J. Syst. Evol. Microbiol.">
        <title>Complete genome sequence of Corynebacterium casei LMG S-19264T (=DSM 44701T), isolated from a smear-ripened cheese.</title>
        <authorList>
            <consortium name="US DOE Joint Genome Institute (JGI-PGF)"/>
            <person name="Walter F."/>
            <person name="Albersmeier A."/>
            <person name="Kalinowski J."/>
            <person name="Ruckert C."/>
        </authorList>
    </citation>
    <scope>NUCLEOTIDE SEQUENCE</scope>
    <source>
        <strain evidence="2">JCM 4434</strain>
    </source>
</reference>
<dbReference type="EMBL" id="BMUB01000010">
    <property type="protein sequence ID" value="GGU87204.1"/>
    <property type="molecule type" value="Genomic_DNA"/>
</dbReference>
<name>A0A8H9LUF8_KITAU</name>